<dbReference type="EMBL" id="JACCHP010000003">
    <property type="protein sequence ID" value="MBH5397259.1"/>
    <property type="molecule type" value="Genomic_DNA"/>
</dbReference>
<feature type="domain" description="Integrase catalytic" evidence="2">
    <location>
        <begin position="314"/>
        <end position="525"/>
    </location>
</feature>
<feature type="compositionally biased region" description="Acidic residues" evidence="1">
    <location>
        <begin position="775"/>
        <end position="786"/>
    </location>
</feature>
<name>A0ABS0PJ81_9BRAD</name>
<comment type="caution">
    <text evidence="3">The sequence shown here is derived from an EMBL/GenBank/DDBJ whole genome shotgun (WGS) entry which is preliminary data.</text>
</comment>
<evidence type="ECO:0000259" key="2">
    <source>
        <dbReference type="PROSITE" id="PS50994"/>
    </source>
</evidence>
<keyword evidence="4" id="KW-1185">Reference proteome</keyword>
<evidence type="ECO:0000313" key="3">
    <source>
        <dbReference type="EMBL" id="MBH5397259.1"/>
    </source>
</evidence>
<accession>A0ABS0PJ81</accession>
<dbReference type="RefSeq" id="WP_197958645.1">
    <property type="nucleotide sequence ID" value="NZ_JACCHP010000003.1"/>
</dbReference>
<evidence type="ECO:0000313" key="4">
    <source>
        <dbReference type="Proteomes" id="UP000807370"/>
    </source>
</evidence>
<sequence length="786" mass="87342">MNSIVRLSDPSSKMPGLYEPWPGDPGPQADQPPPFPIKVGERFLFGGTIFTHSRRTTDGTFVFDAENAATPILRSSWRLLAEFNAGIVVRVERGVRARPSRAHEAAANGLVSPAKLHEVLSEEFAVATILNRLRDEQKRRTQAGLPLLPLVGPRDKGKRSEPTENPTNLDEFSAKVWSELGFPLETRPHWKTIGRKRKETEHLEVVSAIHLIDGRKIAEQPARTDSTRREIIREVIGGQFATRTFESVAGAERAVNDRLEDLNKERPDNARLEYVGRCAIENQIITFPGIELCAAKEGKKKAALKYRVTGKLERPEEPGTLVEFDWHQIDLENKWPKTYEYLSELAGVAIPRLWLSAGICVATGGLYGYSWSVGSVARGDVMRAFAHMIRQKPSYAHLGVKGTWLHHGLMKILAFDHGDANLARDVLRAVTTLGVEIAIDEKGNPQKRPHIERYFGIVEEMFISKLVGALGRNTIVRPESSSEVGELLAIDELDRRFIKFNVDGHAVNVPSTRWMSPNAAWRHYEKMHPGWAPDTARSAAELDQELRISVHRRARNEGIRVKYVFYNDDNIKKIRSDAHAHSNGDPKVEARIKPEDISDAIVHDPHPITGGWKQVECCFRGYAPGKSMALHNIILNAAKIAKKAEQEINEALLNNTFTAVTARAREKAMKRGASRRSVGGAARIAQLRGPGGADLMHGAPPHPRAERSPIYSEHQAHIAPTRSEGIGELEEAFDPARARSLLLRKHSAPPAPVETGPLIQIASLGTARVDPPQVDVDEDDDNDDAY</sequence>
<protein>
    <recommendedName>
        <fullName evidence="2">Integrase catalytic domain-containing protein</fullName>
    </recommendedName>
</protein>
<dbReference type="SUPFAM" id="SSF53098">
    <property type="entry name" value="Ribonuclease H-like"/>
    <property type="match status" value="1"/>
</dbReference>
<proteinExistence type="predicted"/>
<feature type="compositionally biased region" description="Pro residues" evidence="1">
    <location>
        <begin position="22"/>
        <end position="32"/>
    </location>
</feature>
<dbReference type="InterPro" id="IPR036397">
    <property type="entry name" value="RNaseH_sf"/>
</dbReference>
<dbReference type="InterPro" id="IPR012337">
    <property type="entry name" value="RNaseH-like_sf"/>
</dbReference>
<dbReference type="InterPro" id="IPR001584">
    <property type="entry name" value="Integrase_cat-core"/>
</dbReference>
<evidence type="ECO:0000256" key="1">
    <source>
        <dbReference type="SAM" id="MobiDB-lite"/>
    </source>
</evidence>
<gene>
    <name evidence="3" type="ORF">HZZ13_05555</name>
</gene>
<feature type="region of interest" description="Disordered" evidence="1">
    <location>
        <begin position="1"/>
        <end position="32"/>
    </location>
</feature>
<organism evidence="3 4">
    <name type="scientific">Bradyrhizobium agreste</name>
    <dbReference type="NCBI Taxonomy" id="2751811"/>
    <lineage>
        <taxon>Bacteria</taxon>
        <taxon>Pseudomonadati</taxon>
        <taxon>Pseudomonadota</taxon>
        <taxon>Alphaproteobacteria</taxon>
        <taxon>Hyphomicrobiales</taxon>
        <taxon>Nitrobacteraceae</taxon>
        <taxon>Bradyrhizobium</taxon>
    </lineage>
</organism>
<feature type="compositionally biased region" description="Polar residues" evidence="1">
    <location>
        <begin position="1"/>
        <end position="11"/>
    </location>
</feature>
<feature type="compositionally biased region" description="Basic and acidic residues" evidence="1">
    <location>
        <begin position="153"/>
        <end position="162"/>
    </location>
</feature>
<reference evidence="3 4" key="1">
    <citation type="submission" date="2020-07" db="EMBL/GenBank/DDBJ databases">
        <title>Bradyrhizobium diversity isolated from nodules of indigenous legumes of Western Australia.</title>
        <authorList>
            <person name="Klepa M.S."/>
        </authorList>
    </citation>
    <scope>NUCLEOTIDE SEQUENCE [LARGE SCALE GENOMIC DNA]</scope>
    <source>
        <strain evidence="3 4">CNPSo 4010</strain>
    </source>
</reference>
<dbReference type="Proteomes" id="UP000807370">
    <property type="component" value="Unassembled WGS sequence"/>
</dbReference>
<dbReference type="Gene3D" id="3.30.420.10">
    <property type="entry name" value="Ribonuclease H-like superfamily/Ribonuclease H"/>
    <property type="match status" value="1"/>
</dbReference>
<feature type="region of interest" description="Disordered" evidence="1">
    <location>
        <begin position="147"/>
        <end position="168"/>
    </location>
</feature>
<feature type="region of interest" description="Disordered" evidence="1">
    <location>
        <begin position="763"/>
        <end position="786"/>
    </location>
</feature>
<dbReference type="PROSITE" id="PS50994">
    <property type="entry name" value="INTEGRASE"/>
    <property type="match status" value="1"/>
</dbReference>